<dbReference type="AlphaFoldDB" id="A0AAV7GV06"/>
<protein>
    <submittedName>
        <fullName evidence="2">Uncharacterized protein</fullName>
    </submittedName>
</protein>
<sequence>MSLNNLSKFNLAAPPSPTLLPISTAISVALRRSSSAFSPSIAALTILSTISLLHTSFISKPTFHTSPTNLLLTN</sequence>
<evidence type="ECO:0000313" key="3">
    <source>
        <dbReference type="Proteomes" id="UP000775213"/>
    </source>
</evidence>
<organism evidence="2 3">
    <name type="scientific">Dendrobium chrysotoxum</name>
    <name type="common">Orchid</name>
    <dbReference type="NCBI Taxonomy" id="161865"/>
    <lineage>
        <taxon>Eukaryota</taxon>
        <taxon>Viridiplantae</taxon>
        <taxon>Streptophyta</taxon>
        <taxon>Embryophyta</taxon>
        <taxon>Tracheophyta</taxon>
        <taxon>Spermatophyta</taxon>
        <taxon>Magnoliopsida</taxon>
        <taxon>Liliopsida</taxon>
        <taxon>Asparagales</taxon>
        <taxon>Orchidaceae</taxon>
        <taxon>Epidendroideae</taxon>
        <taxon>Malaxideae</taxon>
        <taxon>Dendrobiinae</taxon>
        <taxon>Dendrobium</taxon>
    </lineage>
</organism>
<keyword evidence="1" id="KW-0472">Membrane</keyword>
<evidence type="ECO:0000256" key="1">
    <source>
        <dbReference type="SAM" id="Phobius"/>
    </source>
</evidence>
<reference evidence="2 3" key="1">
    <citation type="journal article" date="2021" name="Hortic Res">
        <title>Chromosome-scale assembly of the Dendrobium chrysotoxum genome enhances the understanding of orchid evolution.</title>
        <authorList>
            <person name="Zhang Y."/>
            <person name="Zhang G.Q."/>
            <person name="Zhang D."/>
            <person name="Liu X.D."/>
            <person name="Xu X.Y."/>
            <person name="Sun W.H."/>
            <person name="Yu X."/>
            <person name="Zhu X."/>
            <person name="Wang Z.W."/>
            <person name="Zhao X."/>
            <person name="Zhong W.Y."/>
            <person name="Chen H."/>
            <person name="Yin W.L."/>
            <person name="Huang T."/>
            <person name="Niu S.C."/>
            <person name="Liu Z.J."/>
        </authorList>
    </citation>
    <scope>NUCLEOTIDE SEQUENCE [LARGE SCALE GENOMIC DNA]</scope>
    <source>
        <strain evidence="2">Lindl</strain>
    </source>
</reference>
<name>A0AAV7GV06_DENCH</name>
<proteinExistence type="predicted"/>
<keyword evidence="1" id="KW-1133">Transmembrane helix</keyword>
<accession>A0AAV7GV06</accession>
<feature type="transmembrane region" description="Helical" evidence="1">
    <location>
        <begin position="37"/>
        <end position="58"/>
    </location>
</feature>
<keyword evidence="3" id="KW-1185">Reference proteome</keyword>
<evidence type="ECO:0000313" key="2">
    <source>
        <dbReference type="EMBL" id="KAH0459493.1"/>
    </source>
</evidence>
<gene>
    <name evidence="2" type="ORF">IEQ34_012307</name>
</gene>
<dbReference type="EMBL" id="JAGFBR010000011">
    <property type="protein sequence ID" value="KAH0459493.1"/>
    <property type="molecule type" value="Genomic_DNA"/>
</dbReference>
<keyword evidence="1" id="KW-0812">Transmembrane</keyword>
<dbReference type="Proteomes" id="UP000775213">
    <property type="component" value="Unassembled WGS sequence"/>
</dbReference>
<comment type="caution">
    <text evidence="2">The sequence shown here is derived from an EMBL/GenBank/DDBJ whole genome shotgun (WGS) entry which is preliminary data.</text>
</comment>